<dbReference type="AlphaFoldDB" id="A0A3M0LDJ0"/>
<keyword evidence="2" id="KW-1185">Reference proteome</keyword>
<dbReference type="EMBL" id="QRBI01000099">
    <property type="protein sequence ID" value="RMC17197.1"/>
    <property type="molecule type" value="Genomic_DNA"/>
</dbReference>
<evidence type="ECO:0000313" key="2">
    <source>
        <dbReference type="Proteomes" id="UP000269221"/>
    </source>
</evidence>
<reference evidence="1 2" key="1">
    <citation type="submission" date="2018-07" db="EMBL/GenBank/DDBJ databases">
        <title>A high quality draft genome assembly of the barn swallow (H. rustica rustica).</title>
        <authorList>
            <person name="Formenti G."/>
            <person name="Chiara M."/>
            <person name="Poveda L."/>
            <person name="Francoijs K.-J."/>
            <person name="Bonisoli-Alquati A."/>
            <person name="Canova L."/>
            <person name="Gianfranceschi L."/>
            <person name="Horner D.S."/>
            <person name="Saino N."/>
        </authorList>
    </citation>
    <scope>NUCLEOTIDE SEQUENCE [LARGE SCALE GENOMIC DNA]</scope>
    <source>
        <strain evidence="1">Chelidonia</strain>
        <tissue evidence="1">Blood</tissue>
    </source>
</reference>
<protein>
    <submittedName>
        <fullName evidence="1">Uncharacterized protein</fullName>
    </submittedName>
</protein>
<gene>
    <name evidence="1" type="ORF">DUI87_05774</name>
</gene>
<accession>A0A3M0LDJ0</accession>
<dbReference type="Proteomes" id="UP000269221">
    <property type="component" value="Unassembled WGS sequence"/>
</dbReference>
<organism evidence="1 2">
    <name type="scientific">Hirundo rustica rustica</name>
    <dbReference type="NCBI Taxonomy" id="333673"/>
    <lineage>
        <taxon>Eukaryota</taxon>
        <taxon>Metazoa</taxon>
        <taxon>Chordata</taxon>
        <taxon>Craniata</taxon>
        <taxon>Vertebrata</taxon>
        <taxon>Euteleostomi</taxon>
        <taxon>Archelosauria</taxon>
        <taxon>Archosauria</taxon>
        <taxon>Dinosauria</taxon>
        <taxon>Saurischia</taxon>
        <taxon>Theropoda</taxon>
        <taxon>Coelurosauria</taxon>
        <taxon>Aves</taxon>
        <taxon>Neognathae</taxon>
        <taxon>Neoaves</taxon>
        <taxon>Telluraves</taxon>
        <taxon>Australaves</taxon>
        <taxon>Passeriformes</taxon>
        <taxon>Sylvioidea</taxon>
        <taxon>Hirundinidae</taxon>
        <taxon>Hirundo</taxon>
    </lineage>
</organism>
<sequence>MEKEAKSFSYRSPKYYALNFTGVVEDIELQSYLPVLIHPECAGFLYTKKLNNPRNIAKTWKLTIMTVKNVRLVVGNIFTQTNQYPLCQRTLRMVQQLPEAKGFTG</sequence>
<name>A0A3M0LDJ0_HIRRU</name>
<comment type="caution">
    <text evidence="1">The sequence shown here is derived from an EMBL/GenBank/DDBJ whole genome shotgun (WGS) entry which is preliminary data.</text>
</comment>
<evidence type="ECO:0000313" key="1">
    <source>
        <dbReference type="EMBL" id="RMC17197.1"/>
    </source>
</evidence>
<proteinExistence type="predicted"/>